<name>A0A261Y249_9FUNG</name>
<evidence type="ECO:0000313" key="11">
    <source>
        <dbReference type="EMBL" id="OZJ04680.1"/>
    </source>
</evidence>
<evidence type="ECO:0000256" key="5">
    <source>
        <dbReference type="ARBA" id="ARBA00023204"/>
    </source>
</evidence>
<comment type="catalytic activity">
    <reaction evidence="6">
        <text>Hydrolyzes single-stranded DNA or mismatched double-stranded DNA and polynucleotides, releasing free uracil.</text>
        <dbReference type="EC" id="3.2.2.27"/>
    </reaction>
</comment>
<dbReference type="EC" id="3.2.2.27" evidence="6"/>
<feature type="compositionally biased region" description="Low complexity" evidence="9">
    <location>
        <begin position="440"/>
        <end position="453"/>
    </location>
</feature>
<evidence type="ECO:0000259" key="10">
    <source>
        <dbReference type="SMART" id="SM00986"/>
    </source>
</evidence>
<dbReference type="PANTHER" id="PTHR46430:SF1">
    <property type="entry name" value="CHITIN SYNTHASE REGULATOR SKT5-RELATED"/>
    <property type="match status" value="1"/>
</dbReference>
<feature type="coiled-coil region" evidence="8">
    <location>
        <begin position="42"/>
        <end position="69"/>
    </location>
</feature>
<dbReference type="OrthoDB" id="272077at2759"/>
<keyword evidence="5 6" id="KW-0234">DNA repair</keyword>
<dbReference type="InterPro" id="IPR051726">
    <property type="entry name" value="Chitin_Synth_Reg"/>
</dbReference>
<comment type="similarity">
    <text evidence="1 6">Belongs to the uracil-DNA glycosylase (UDG) superfamily. UNG family.</text>
</comment>
<dbReference type="SMART" id="SM00987">
    <property type="entry name" value="UreE_C"/>
    <property type="match status" value="1"/>
</dbReference>
<feature type="domain" description="Uracil-DNA glycosylase-like" evidence="10">
    <location>
        <begin position="207"/>
        <end position="446"/>
    </location>
</feature>
<keyword evidence="6" id="KW-0539">Nucleus</keyword>
<keyword evidence="4 6" id="KW-0378">Hydrolase</keyword>
<reference evidence="11 12" key="1">
    <citation type="journal article" date="2017" name="Mycologia">
        <title>Bifiguratus adelaidae, gen. et sp. nov., a new member of Mucoromycotina in endophytic and soil-dwelling habitats.</title>
        <authorList>
            <person name="Torres-Cruz T.J."/>
            <person name="Billingsley Tobias T.L."/>
            <person name="Almatruk M."/>
            <person name="Hesse C."/>
            <person name="Kuske C.R."/>
            <person name="Desiro A."/>
            <person name="Benucci G.M."/>
            <person name="Bonito G."/>
            <person name="Stajich J.E."/>
            <person name="Dunlap C."/>
            <person name="Arnold A.E."/>
            <person name="Porras-Alfaro A."/>
        </authorList>
    </citation>
    <scope>NUCLEOTIDE SEQUENCE [LARGE SCALE GENOMIC DNA]</scope>
    <source>
        <strain evidence="11 12">AZ0501</strain>
    </source>
</reference>
<accession>A0A261Y249</accession>
<dbReference type="InterPro" id="IPR006597">
    <property type="entry name" value="Sel1-like"/>
</dbReference>
<feature type="compositionally biased region" description="Polar residues" evidence="9">
    <location>
        <begin position="414"/>
        <end position="439"/>
    </location>
</feature>
<dbReference type="PANTHER" id="PTHR46430">
    <property type="entry name" value="PROTEIN SKT5-RELATED"/>
    <property type="match status" value="1"/>
</dbReference>
<dbReference type="SMART" id="SM00986">
    <property type="entry name" value="UDG"/>
    <property type="match status" value="1"/>
</dbReference>
<keyword evidence="8" id="KW-0175">Coiled coil</keyword>
<dbReference type="AlphaFoldDB" id="A0A261Y249"/>
<evidence type="ECO:0000256" key="9">
    <source>
        <dbReference type="SAM" id="MobiDB-lite"/>
    </source>
</evidence>
<evidence type="ECO:0000256" key="7">
    <source>
        <dbReference type="PROSITE-ProRule" id="PRU10072"/>
    </source>
</evidence>
<evidence type="ECO:0000256" key="4">
    <source>
        <dbReference type="ARBA" id="ARBA00022801"/>
    </source>
</evidence>
<evidence type="ECO:0000256" key="1">
    <source>
        <dbReference type="ARBA" id="ARBA00008184"/>
    </source>
</evidence>
<dbReference type="Gene3D" id="1.25.40.10">
    <property type="entry name" value="Tetratricopeptide repeat domain"/>
    <property type="match status" value="2"/>
</dbReference>
<dbReference type="InterPro" id="IPR005122">
    <property type="entry name" value="Uracil-DNA_glycosylase-like"/>
</dbReference>
<gene>
    <name evidence="6" type="primary">UNG1</name>
    <name evidence="11" type="ORF">BZG36_02545</name>
</gene>
<dbReference type="EMBL" id="MVBO01000032">
    <property type="protein sequence ID" value="OZJ04680.1"/>
    <property type="molecule type" value="Genomic_DNA"/>
</dbReference>
<keyword evidence="3 6" id="KW-0227">DNA damage</keyword>
<dbReference type="Proteomes" id="UP000242875">
    <property type="component" value="Unassembled WGS sequence"/>
</dbReference>
<protein>
    <recommendedName>
        <fullName evidence="6">Uracil-DNA glycosylase</fullName>
        <shortName evidence="6">UDG</shortName>
        <ecNumber evidence="6">3.2.2.27</ecNumber>
    </recommendedName>
</protein>
<dbReference type="InterPro" id="IPR036895">
    <property type="entry name" value="Uracil-DNA_glycosylase-like_sf"/>
</dbReference>
<feature type="compositionally biased region" description="Low complexity" evidence="9">
    <location>
        <begin position="497"/>
        <end position="508"/>
    </location>
</feature>
<dbReference type="GO" id="GO:0004844">
    <property type="term" value="F:uracil DNA N-glycosylase activity"/>
    <property type="evidence" value="ECO:0007669"/>
    <property type="project" value="UniProtKB-UniRule"/>
</dbReference>
<dbReference type="CDD" id="cd10027">
    <property type="entry name" value="UDG-F1-like"/>
    <property type="match status" value="1"/>
</dbReference>
<dbReference type="SUPFAM" id="SSF81901">
    <property type="entry name" value="HCP-like"/>
    <property type="match status" value="1"/>
</dbReference>
<comment type="subcellular location">
    <subcellularLocation>
        <location evidence="6">Mitochondrion</location>
    </subcellularLocation>
    <subcellularLocation>
        <location evidence="6">Nucleus</location>
    </subcellularLocation>
</comment>
<dbReference type="InterPro" id="IPR011990">
    <property type="entry name" value="TPR-like_helical_dom_sf"/>
</dbReference>
<feature type="region of interest" description="Disordered" evidence="9">
    <location>
        <begin position="407"/>
        <end position="508"/>
    </location>
</feature>
<dbReference type="NCBIfam" id="NF003589">
    <property type="entry name" value="PRK05254.1-2"/>
    <property type="match status" value="1"/>
</dbReference>
<dbReference type="HAMAP" id="MF_00148">
    <property type="entry name" value="UDG"/>
    <property type="match status" value="1"/>
</dbReference>
<dbReference type="NCBIfam" id="NF003592">
    <property type="entry name" value="PRK05254.1-5"/>
    <property type="match status" value="1"/>
</dbReference>
<dbReference type="InterPro" id="IPR018085">
    <property type="entry name" value="Ura-DNA_Glyclase_AS"/>
</dbReference>
<dbReference type="GO" id="GO:0006284">
    <property type="term" value="P:base-excision repair"/>
    <property type="evidence" value="ECO:0007669"/>
    <property type="project" value="UniProtKB-UniRule"/>
</dbReference>
<feature type="compositionally biased region" description="Low complexity" evidence="9">
    <location>
        <begin position="468"/>
        <end position="481"/>
    </location>
</feature>
<evidence type="ECO:0000313" key="12">
    <source>
        <dbReference type="Proteomes" id="UP000242875"/>
    </source>
</evidence>
<feature type="active site" description="Proton acceptor" evidence="6 7">
    <location>
        <position position="222"/>
    </location>
</feature>
<evidence type="ECO:0000256" key="3">
    <source>
        <dbReference type="ARBA" id="ARBA00022763"/>
    </source>
</evidence>
<evidence type="ECO:0000256" key="8">
    <source>
        <dbReference type="SAM" id="Coils"/>
    </source>
</evidence>
<keyword evidence="12" id="KW-1185">Reference proteome</keyword>
<dbReference type="SMART" id="SM00671">
    <property type="entry name" value="SEL1"/>
    <property type="match status" value="7"/>
</dbReference>
<evidence type="ECO:0000256" key="6">
    <source>
        <dbReference type="HAMAP-Rule" id="MF_03166"/>
    </source>
</evidence>
<dbReference type="NCBIfam" id="TIGR00628">
    <property type="entry name" value="ung"/>
    <property type="match status" value="1"/>
</dbReference>
<dbReference type="Gene3D" id="3.40.470.10">
    <property type="entry name" value="Uracil-DNA glycosylase-like domain"/>
    <property type="match status" value="1"/>
</dbReference>
<dbReference type="GO" id="GO:0005634">
    <property type="term" value="C:nucleus"/>
    <property type="evidence" value="ECO:0007669"/>
    <property type="project" value="UniProtKB-SubCell"/>
</dbReference>
<dbReference type="GO" id="GO:0005739">
    <property type="term" value="C:mitochondrion"/>
    <property type="evidence" value="ECO:0007669"/>
    <property type="project" value="UniProtKB-SubCell"/>
</dbReference>
<feature type="compositionally biased region" description="Gly residues" evidence="9">
    <location>
        <begin position="482"/>
        <end position="496"/>
    </location>
</feature>
<dbReference type="Pfam" id="PF03167">
    <property type="entry name" value="UDG"/>
    <property type="match status" value="1"/>
</dbReference>
<comment type="caution">
    <text evidence="11">The sequence shown here is derived from an EMBL/GenBank/DDBJ whole genome shotgun (WGS) entry which is preliminary data.</text>
</comment>
<organism evidence="11 12">
    <name type="scientific">Bifiguratus adelaidae</name>
    <dbReference type="NCBI Taxonomy" id="1938954"/>
    <lineage>
        <taxon>Eukaryota</taxon>
        <taxon>Fungi</taxon>
        <taxon>Fungi incertae sedis</taxon>
        <taxon>Mucoromycota</taxon>
        <taxon>Mucoromycotina</taxon>
        <taxon>Endogonomycetes</taxon>
        <taxon>Endogonales</taxon>
        <taxon>Endogonales incertae sedis</taxon>
        <taxon>Bifiguratus</taxon>
    </lineage>
</organism>
<sequence length="894" mass="99636">MASQRVSELVTHRYSRRVCLPTVHAANPIASTMISDEIAELLSEEGNSLLASEQELDELEASLQADESEQVSTFLEEATNVVEIKKRKVETNVEVQKTTPQALKRTRSEAENINPTTQRSLFSTWTKTTTTVQTKPLDLDQAWKHLTPEQRALLATEEKTMHRSWLKLLAPEMAKPYFIELKKLVQSEAKAGKKIFPPESEVYSWSNFTPLDNVKVVILGQDPYHNDGQAHGLCFSVRKGVRIPPSLVNIYKGLKIDIPDFRVPNHGYLENWAKEGVLMLNTCLTVRAHEANSHSNKGWEKFTDHIMEHLGQKRSNIVFMLWGKPAQLRGSKINRKQHLGSSSVSEKWVGKQKEPEYLLNRSQPQQPYMPRLNQASTMGFYHQEEVESARPTSGAFQQYAPYPADIYAPPQQYLPSQHLSAGSPQPQSRSANQTPSPHGSISSSYNTNASSPNPAHSHYHNQHPPSPSTASITTINTTTTGSGSGSGSASGSGSGSGSTTQPQTPLPLLLNEPLLDHSHLKPGHKAALLSYTQTINQYRENAKKTQNPDMMCDFAVFMVDAARPLQTGSEDEQVRWDFLAEAEKLLKQLAARGHSQSQYYLANLYASGMLSKKGKNEFDKAFPLYVQATKHHHPDAAYRAAKCYEDGLGARKDSSKAVQFYRKASTLNHPGAMYRLGIAELNGELGISKNPRDGVKWLKRAAEAATPEYPHALHELAQLHERGVENVVFVDHEYSVSLYGQAAELGYAPSAFRLGECYEYGKLGCPQDPALSIHYYTVAARQGHREACFALTAWYLVGSPNVLPQNDHEAYLWALKAAEQELPKAEYAIGYFSEVGIGCPKDWNVAMTWYKKAAEHGEKRAIARLEGKSVEEVNLREARSKKHSKMTSDDCVIM</sequence>
<comment type="function">
    <text evidence="6">Excises uracil residues from the DNA which can arise as a result of misincorporation of dUMP residues by DNA polymerase or due to deamination of cytosine.</text>
</comment>
<keyword evidence="6" id="KW-0496">Mitochondrion</keyword>
<keyword evidence="2" id="KW-0677">Repeat</keyword>
<dbReference type="Pfam" id="PF08238">
    <property type="entry name" value="Sel1"/>
    <property type="match status" value="6"/>
</dbReference>
<dbReference type="PROSITE" id="PS00130">
    <property type="entry name" value="U_DNA_GLYCOSYLASE"/>
    <property type="match status" value="1"/>
</dbReference>
<dbReference type="InterPro" id="IPR002043">
    <property type="entry name" value="UDG_fam1"/>
</dbReference>
<dbReference type="SUPFAM" id="SSF52141">
    <property type="entry name" value="Uracil-DNA glycosylase-like"/>
    <property type="match status" value="1"/>
</dbReference>
<evidence type="ECO:0000256" key="2">
    <source>
        <dbReference type="ARBA" id="ARBA00022737"/>
    </source>
</evidence>
<proteinExistence type="inferred from homology"/>